<accession>A0ABD0JW91</accession>
<comment type="caution">
    <text evidence="1">The sequence shown here is derived from an EMBL/GenBank/DDBJ whole genome shotgun (WGS) entry which is preliminary data.</text>
</comment>
<evidence type="ECO:0000313" key="2">
    <source>
        <dbReference type="Proteomes" id="UP001519460"/>
    </source>
</evidence>
<evidence type="ECO:0000313" key="1">
    <source>
        <dbReference type="EMBL" id="KAK7479360.1"/>
    </source>
</evidence>
<proteinExistence type="predicted"/>
<organism evidence="1 2">
    <name type="scientific">Batillaria attramentaria</name>
    <dbReference type="NCBI Taxonomy" id="370345"/>
    <lineage>
        <taxon>Eukaryota</taxon>
        <taxon>Metazoa</taxon>
        <taxon>Spiralia</taxon>
        <taxon>Lophotrochozoa</taxon>
        <taxon>Mollusca</taxon>
        <taxon>Gastropoda</taxon>
        <taxon>Caenogastropoda</taxon>
        <taxon>Sorbeoconcha</taxon>
        <taxon>Cerithioidea</taxon>
        <taxon>Batillariidae</taxon>
        <taxon>Batillaria</taxon>
    </lineage>
</organism>
<dbReference type="AlphaFoldDB" id="A0ABD0JW91"/>
<sequence>MLFSFRCTQQILFPRNLLLKPALSLTAEVRIQARKQRQQQVRTTGLWTVGNGFCYRAVSSRSGTLSNGMKTVASSHINNHDTTGRGATLLRACAAREGGGTVLVTGRLRVRTQEGTPP</sequence>
<dbReference type="Proteomes" id="UP001519460">
    <property type="component" value="Unassembled WGS sequence"/>
</dbReference>
<dbReference type="EMBL" id="JACVVK020000305">
    <property type="protein sequence ID" value="KAK7479360.1"/>
    <property type="molecule type" value="Genomic_DNA"/>
</dbReference>
<keyword evidence="2" id="KW-1185">Reference proteome</keyword>
<protein>
    <submittedName>
        <fullName evidence="1">Uncharacterized protein</fullName>
    </submittedName>
</protein>
<name>A0ABD0JW91_9CAEN</name>
<reference evidence="1 2" key="1">
    <citation type="journal article" date="2023" name="Sci. Data">
        <title>Genome assembly of the Korean intertidal mud-creeper Batillaria attramentaria.</title>
        <authorList>
            <person name="Patra A.K."/>
            <person name="Ho P.T."/>
            <person name="Jun S."/>
            <person name="Lee S.J."/>
            <person name="Kim Y."/>
            <person name="Won Y.J."/>
        </authorList>
    </citation>
    <scope>NUCLEOTIDE SEQUENCE [LARGE SCALE GENOMIC DNA]</scope>
    <source>
        <strain evidence="1">Wonlab-2016</strain>
    </source>
</reference>
<gene>
    <name evidence="1" type="ORF">BaRGS_00029438</name>
</gene>